<keyword evidence="2" id="KW-1185">Reference proteome</keyword>
<evidence type="ECO:0008006" key="3">
    <source>
        <dbReference type="Google" id="ProtNLM"/>
    </source>
</evidence>
<dbReference type="Proteomes" id="UP000596427">
    <property type="component" value="Chromosome"/>
</dbReference>
<organism evidence="1 2">
    <name type="scientific">Xanthobacter dioxanivorans</name>
    <dbReference type="NCBI Taxonomy" id="2528964"/>
    <lineage>
        <taxon>Bacteria</taxon>
        <taxon>Pseudomonadati</taxon>
        <taxon>Pseudomonadota</taxon>
        <taxon>Alphaproteobacteria</taxon>
        <taxon>Hyphomicrobiales</taxon>
        <taxon>Xanthobacteraceae</taxon>
        <taxon>Xanthobacter</taxon>
    </lineage>
</organism>
<sequence length="543" mass="57669">MKFDGPADAAIEVLGMEPLKGPTGTAFDPSTTRGKFSALLQVNILFRKVGRPEDFDYSLEATLTDFGVDKVFKGQRMEGATVKAFASPSGIVLRGDGKLAGAPVAFEYEKRKDAADSDIRISATLDDAARGRLGVDLPGVSGPVGVRMVGTTNNKDTRATIETDLTQARIADLIPGLSKPAGKPMKARFVVNDKGNTIRLDDMVMDGSGTLLKGALELSDTGDLISAVFPTFQLSDGDKASLKADRVGDVLKVRITGDVMDARGIMKSLVSAPAVQRRTQKTPDVDLEARIGALTGNNGEVLRQMELSVARRGVETRDFTLTAKVGRDGAVAGEMRNWQGRQRALVVTTSDAGALLRFLDIYPKVQGGEAWIVVDPPRSDNTPQEGVLHVRDFAIKGEPGLERLSSAARDASGKIEDGTASFQKAQAQFARTTGKIVFKEGAIWGPSVGATFDGTLDFAGDRISIRGTFVPAYALNNMFSKLPVIGLFLGGGPNEGLVGVTFEIVGPLAGGPTLRINPISAVAPGFLRKIFEFKDSSDAPPTR</sequence>
<gene>
    <name evidence="1" type="ORF">EZH22_21385</name>
</gene>
<evidence type="ECO:0000313" key="1">
    <source>
        <dbReference type="EMBL" id="QRG05593.1"/>
    </source>
</evidence>
<dbReference type="KEGG" id="xdi:EZH22_21385"/>
<proteinExistence type="predicted"/>
<dbReference type="AlphaFoldDB" id="A0A974PL41"/>
<protein>
    <recommendedName>
        <fullName evidence="3">AsmA-like C-terminal domain-containing protein</fullName>
    </recommendedName>
</protein>
<dbReference type="EMBL" id="CP063362">
    <property type="protein sequence ID" value="QRG05593.1"/>
    <property type="molecule type" value="Genomic_DNA"/>
</dbReference>
<reference evidence="1 2" key="1">
    <citation type="submission" date="2020-10" db="EMBL/GenBank/DDBJ databases">
        <title>Degradation of 1,4-Dioxane by Xanthobacter sp. YN2, via a Novel Group-2 Soluble Di-Iron Monooxygenase.</title>
        <authorList>
            <person name="Ma F."/>
            <person name="Wang Y."/>
            <person name="Yang J."/>
            <person name="Guo H."/>
            <person name="Su D."/>
            <person name="Yu L."/>
        </authorList>
    </citation>
    <scope>NUCLEOTIDE SEQUENCE [LARGE SCALE GENOMIC DNA]</scope>
    <source>
        <strain evidence="1 2">YN2</strain>
    </source>
</reference>
<accession>A0A974PL41</accession>
<name>A0A974PL41_9HYPH</name>
<dbReference type="RefSeq" id="WP_203192459.1">
    <property type="nucleotide sequence ID" value="NZ_CP063362.1"/>
</dbReference>
<evidence type="ECO:0000313" key="2">
    <source>
        <dbReference type="Proteomes" id="UP000596427"/>
    </source>
</evidence>